<dbReference type="NCBIfam" id="NF047593">
    <property type="entry name" value="IS66_ISAeme5_TnpA"/>
    <property type="match status" value="1"/>
</dbReference>
<reference evidence="1" key="1">
    <citation type="submission" date="2023-07" db="EMBL/GenBank/DDBJ databases">
        <title>The genome sequence of Rhodocytophaga aerolata KACC 12507.</title>
        <authorList>
            <person name="Zhang X."/>
        </authorList>
    </citation>
    <scope>NUCLEOTIDE SEQUENCE</scope>
    <source>
        <strain evidence="1">KACC 12507</strain>
    </source>
</reference>
<dbReference type="RefSeq" id="WP_302036293.1">
    <property type="nucleotide sequence ID" value="NZ_JAUKPO010000001.1"/>
</dbReference>
<comment type="caution">
    <text evidence="1">The sequence shown here is derived from an EMBL/GenBank/DDBJ whole genome shotgun (WGS) entry which is preliminary data.</text>
</comment>
<organism evidence="1 2">
    <name type="scientific">Rhodocytophaga aerolata</name>
    <dbReference type="NCBI Taxonomy" id="455078"/>
    <lineage>
        <taxon>Bacteria</taxon>
        <taxon>Pseudomonadati</taxon>
        <taxon>Bacteroidota</taxon>
        <taxon>Cytophagia</taxon>
        <taxon>Cytophagales</taxon>
        <taxon>Rhodocytophagaceae</taxon>
        <taxon>Rhodocytophaga</taxon>
    </lineage>
</organism>
<keyword evidence="2" id="KW-1185">Reference proteome</keyword>
<name>A0ABT8QZZ0_9BACT</name>
<evidence type="ECO:0008006" key="3">
    <source>
        <dbReference type="Google" id="ProtNLM"/>
    </source>
</evidence>
<accession>A0ABT8QZZ0</accession>
<gene>
    <name evidence="1" type="ORF">Q0590_00090</name>
</gene>
<proteinExistence type="predicted"/>
<sequence length="132" mass="14424">MAQVKTEQEMFPLVKGWLESGLTQRQFCATHQLPVHILAYWVGRYRKAHLEDTTPSTKARAEKVVATTSKAAKKVMIPDSTQGFIRLTPPPPSPAPIATGSMEVVLPTGAVIRFSTTVPVSYLTELLSACSQ</sequence>
<evidence type="ECO:0000313" key="1">
    <source>
        <dbReference type="EMBL" id="MDO1444623.1"/>
    </source>
</evidence>
<evidence type="ECO:0000313" key="2">
    <source>
        <dbReference type="Proteomes" id="UP001168528"/>
    </source>
</evidence>
<dbReference type="Proteomes" id="UP001168528">
    <property type="component" value="Unassembled WGS sequence"/>
</dbReference>
<protein>
    <recommendedName>
        <fullName evidence="3">Transposase</fullName>
    </recommendedName>
</protein>
<dbReference type="EMBL" id="JAUKPO010000001">
    <property type="protein sequence ID" value="MDO1444623.1"/>
    <property type="molecule type" value="Genomic_DNA"/>
</dbReference>